<sequence>MCRSTTENGGLQFLPRGRDRLRIRAFYVGLSDAAARKRRPLPESLTLVYLPRICGTPLEINGAKVRADTPAFVVLHRVRSAEALFANTDRVRAAEGVRVEIYIGAEKLLKGTLRRSVGGIDGGGEGERREMECRVVGESDGAAIGVAAAEVCVVAERGVLMREKVEMAVAGRARRRRRFCLKLQEIPEEGEGEACDYGEISSAEDEWEMVRSDGCDGLEMEGIRWAVDLGMWVACLAVGLLVSKASAMGLRRIKSLQDVSSFFLK</sequence>
<name>A0A2H9ZT95_9ASPA</name>
<keyword evidence="2" id="KW-1185">Reference proteome</keyword>
<dbReference type="PANTHER" id="PTHR37244">
    <property type="entry name" value="NADP-SPECIFIC GLUTAMATE DEHYDROGENASE"/>
    <property type="match status" value="1"/>
</dbReference>
<dbReference type="AlphaFoldDB" id="A0A2H9ZT95"/>
<proteinExistence type="predicted"/>
<dbReference type="EMBL" id="KZ454132">
    <property type="protein sequence ID" value="PKA46520.1"/>
    <property type="molecule type" value="Genomic_DNA"/>
</dbReference>
<gene>
    <name evidence="1" type="ORF">AXF42_Ash012653</name>
</gene>
<accession>A0A2H9ZT95</accession>
<reference evidence="1 2" key="1">
    <citation type="journal article" date="2017" name="Nature">
        <title>The Apostasia genome and the evolution of orchids.</title>
        <authorList>
            <person name="Zhang G.Q."/>
            <person name="Liu K.W."/>
            <person name="Li Z."/>
            <person name="Lohaus R."/>
            <person name="Hsiao Y.Y."/>
            <person name="Niu S.C."/>
            <person name="Wang J.Y."/>
            <person name="Lin Y.C."/>
            <person name="Xu Q."/>
            <person name="Chen L.J."/>
            <person name="Yoshida K."/>
            <person name="Fujiwara S."/>
            <person name="Wang Z.W."/>
            <person name="Zhang Y.Q."/>
            <person name="Mitsuda N."/>
            <person name="Wang M."/>
            <person name="Liu G.H."/>
            <person name="Pecoraro L."/>
            <person name="Huang H.X."/>
            <person name="Xiao X.J."/>
            <person name="Lin M."/>
            <person name="Wu X.Y."/>
            <person name="Wu W.L."/>
            <person name="Chen Y.Y."/>
            <person name="Chang S.B."/>
            <person name="Sakamoto S."/>
            <person name="Ohme-Takagi M."/>
            <person name="Yagi M."/>
            <person name="Zeng S.J."/>
            <person name="Shen C.Y."/>
            <person name="Yeh C.M."/>
            <person name="Luo Y.B."/>
            <person name="Tsai W.C."/>
            <person name="Van de Peer Y."/>
            <person name="Liu Z.J."/>
        </authorList>
    </citation>
    <scope>NUCLEOTIDE SEQUENCE [LARGE SCALE GENOMIC DNA]</scope>
    <source>
        <strain evidence="2">cv. Shenzhen</strain>
        <tissue evidence="1">Stem</tissue>
    </source>
</reference>
<evidence type="ECO:0000313" key="2">
    <source>
        <dbReference type="Proteomes" id="UP000236161"/>
    </source>
</evidence>
<organism evidence="1 2">
    <name type="scientific">Apostasia shenzhenica</name>
    <dbReference type="NCBI Taxonomy" id="1088818"/>
    <lineage>
        <taxon>Eukaryota</taxon>
        <taxon>Viridiplantae</taxon>
        <taxon>Streptophyta</taxon>
        <taxon>Embryophyta</taxon>
        <taxon>Tracheophyta</taxon>
        <taxon>Spermatophyta</taxon>
        <taxon>Magnoliopsida</taxon>
        <taxon>Liliopsida</taxon>
        <taxon>Asparagales</taxon>
        <taxon>Orchidaceae</taxon>
        <taxon>Apostasioideae</taxon>
        <taxon>Apostasia</taxon>
    </lineage>
</organism>
<protein>
    <submittedName>
        <fullName evidence="1">Uncharacterized protein</fullName>
    </submittedName>
</protein>
<dbReference type="PANTHER" id="PTHR37244:SF1">
    <property type="entry name" value="NADP-SPECIFIC GLUTAMATE DEHYDROGENASE"/>
    <property type="match status" value="1"/>
</dbReference>
<evidence type="ECO:0000313" key="1">
    <source>
        <dbReference type="EMBL" id="PKA46520.1"/>
    </source>
</evidence>
<dbReference type="Proteomes" id="UP000236161">
    <property type="component" value="Unassembled WGS sequence"/>
</dbReference>
<dbReference type="OrthoDB" id="1915921at2759"/>